<keyword evidence="4" id="KW-1185">Reference proteome</keyword>
<dbReference type="PANTHER" id="PTHR39465">
    <property type="entry name" value="DNA LIGASE D, 3'-PHOSPHOESTERASE DOMAIN"/>
    <property type="match status" value="1"/>
</dbReference>
<accession>A0A512BFU5</accession>
<dbReference type="Proteomes" id="UP000321513">
    <property type="component" value="Unassembled WGS sequence"/>
</dbReference>
<dbReference type="PANTHER" id="PTHR39465:SF1">
    <property type="entry name" value="DNA LIGASE D 3'-PHOSPHOESTERASE DOMAIN-CONTAINING PROTEIN"/>
    <property type="match status" value="1"/>
</dbReference>
<evidence type="ECO:0000313" key="3">
    <source>
        <dbReference type="EMBL" id="GEO10838.1"/>
    </source>
</evidence>
<name>A0A512BFU5_9BACT</name>
<dbReference type="RefSeq" id="WP_170234183.1">
    <property type="nucleotide sequence ID" value="NZ_BJYT01000013.1"/>
</dbReference>
<evidence type="ECO:0000259" key="2">
    <source>
        <dbReference type="Pfam" id="PF13298"/>
    </source>
</evidence>
<evidence type="ECO:0000313" key="4">
    <source>
        <dbReference type="Proteomes" id="UP000321513"/>
    </source>
</evidence>
<gene>
    <name evidence="3" type="ORF">SAE01_33340</name>
</gene>
<feature type="domain" description="DNA ligase D 3'-phosphoesterase" evidence="2">
    <location>
        <begin position="35"/>
        <end position="150"/>
    </location>
</feature>
<dbReference type="NCBIfam" id="TIGR02777">
    <property type="entry name" value="LigD_PE_dom"/>
    <property type="match status" value="1"/>
</dbReference>
<protein>
    <recommendedName>
        <fullName evidence="2">DNA ligase D 3'-phosphoesterase domain-containing protein</fullName>
    </recommendedName>
</protein>
<sequence length="204" mass="23020">MSLATYNTKRDFKQTSEPSGKKNNSKDDTLAFVVQRHKASHLHYDFRLEMDGVLKSWAVPKGPSLNPHDKRLAMMVEDHPYDYKDFAGVIPEGNYGAGIVEIWDSGTYTAIQDKGSSKENEKLLKAGLEAGNLKFVLHGKKLKGEFALVRLKGSNSNSWLLIKHNDSFAVQEDYNSEENTPKNSPINKWLAINRLDDKQAKKKP</sequence>
<proteinExistence type="predicted"/>
<evidence type="ECO:0000256" key="1">
    <source>
        <dbReference type="SAM" id="MobiDB-lite"/>
    </source>
</evidence>
<dbReference type="EMBL" id="BJYT01000013">
    <property type="protein sequence ID" value="GEO10838.1"/>
    <property type="molecule type" value="Genomic_DNA"/>
</dbReference>
<organism evidence="3 4">
    <name type="scientific">Segetibacter aerophilus</name>
    <dbReference type="NCBI Taxonomy" id="670293"/>
    <lineage>
        <taxon>Bacteria</taxon>
        <taxon>Pseudomonadati</taxon>
        <taxon>Bacteroidota</taxon>
        <taxon>Chitinophagia</taxon>
        <taxon>Chitinophagales</taxon>
        <taxon>Chitinophagaceae</taxon>
        <taxon>Segetibacter</taxon>
    </lineage>
</organism>
<dbReference type="Pfam" id="PF13298">
    <property type="entry name" value="LigD_N"/>
    <property type="match status" value="1"/>
</dbReference>
<reference evidence="3 4" key="1">
    <citation type="submission" date="2019-07" db="EMBL/GenBank/DDBJ databases">
        <title>Whole genome shotgun sequence of Segetibacter aerophilus NBRC 106135.</title>
        <authorList>
            <person name="Hosoyama A."/>
            <person name="Uohara A."/>
            <person name="Ohji S."/>
            <person name="Ichikawa N."/>
        </authorList>
    </citation>
    <scope>NUCLEOTIDE SEQUENCE [LARGE SCALE GENOMIC DNA]</scope>
    <source>
        <strain evidence="3 4">NBRC 106135</strain>
    </source>
</reference>
<comment type="caution">
    <text evidence="3">The sequence shown here is derived from an EMBL/GenBank/DDBJ whole genome shotgun (WGS) entry which is preliminary data.</text>
</comment>
<dbReference type="InterPro" id="IPR014144">
    <property type="entry name" value="LigD_PE_domain"/>
</dbReference>
<feature type="region of interest" description="Disordered" evidence="1">
    <location>
        <begin position="1"/>
        <end position="27"/>
    </location>
</feature>
<dbReference type="AlphaFoldDB" id="A0A512BFU5"/>